<dbReference type="HOGENOM" id="CLU_025894_2_0_1"/>
<dbReference type="InterPro" id="IPR036259">
    <property type="entry name" value="MFS_trans_sf"/>
</dbReference>
<dbReference type="PANTHER" id="PTHR23520">
    <property type="entry name" value="TRANSPORTER, PUTATIVE (AFU_ORTHOLOGUE AFUA_3G04000)-RELATED"/>
    <property type="match status" value="1"/>
</dbReference>
<dbReference type="Gene3D" id="1.20.1250.20">
    <property type="entry name" value="MFS general substrate transporter like domains"/>
    <property type="match status" value="2"/>
</dbReference>
<keyword evidence="3" id="KW-1133">Transmembrane helix</keyword>
<dbReference type="InterPro" id="IPR011701">
    <property type="entry name" value="MFS"/>
</dbReference>
<evidence type="ECO:0000313" key="5">
    <source>
        <dbReference type="Proteomes" id="UP000012174"/>
    </source>
</evidence>
<feature type="region of interest" description="Disordered" evidence="2">
    <location>
        <begin position="193"/>
        <end position="237"/>
    </location>
</feature>
<dbReference type="Pfam" id="PF07690">
    <property type="entry name" value="MFS_1"/>
    <property type="match status" value="1"/>
</dbReference>
<dbReference type="SUPFAM" id="SSF103473">
    <property type="entry name" value="MFS general substrate transporter"/>
    <property type="match status" value="2"/>
</dbReference>
<dbReference type="GO" id="GO:0022857">
    <property type="term" value="F:transmembrane transporter activity"/>
    <property type="evidence" value="ECO:0007669"/>
    <property type="project" value="InterPro"/>
</dbReference>
<accession>M7SJH6</accession>
<feature type="transmembrane region" description="Helical" evidence="3">
    <location>
        <begin position="420"/>
        <end position="442"/>
    </location>
</feature>
<evidence type="ECO:0000313" key="4">
    <source>
        <dbReference type="EMBL" id="EMR64327.1"/>
    </source>
</evidence>
<keyword evidence="3" id="KW-0812">Transmembrane</keyword>
<feature type="transmembrane region" description="Helical" evidence="3">
    <location>
        <begin position="265"/>
        <end position="289"/>
    </location>
</feature>
<feature type="transmembrane region" description="Helical" evidence="3">
    <location>
        <begin position="63"/>
        <end position="84"/>
    </location>
</feature>
<keyword evidence="3" id="KW-0472">Membrane</keyword>
<evidence type="ECO:0000256" key="2">
    <source>
        <dbReference type="SAM" id="MobiDB-lite"/>
    </source>
</evidence>
<dbReference type="PANTHER" id="PTHR23520:SF5">
    <property type="entry name" value="TRANSPORTER, PUTATIVE (AFU_ORTHOLOGUE AFUA_3G04000)-RELATED"/>
    <property type="match status" value="1"/>
</dbReference>
<name>M7SJH6_EUTLA</name>
<evidence type="ECO:0000256" key="3">
    <source>
        <dbReference type="SAM" id="Phobius"/>
    </source>
</evidence>
<dbReference type="GO" id="GO:0016020">
    <property type="term" value="C:membrane"/>
    <property type="evidence" value="ECO:0007669"/>
    <property type="project" value="UniProtKB-SubCell"/>
</dbReference>
<feature type="transmembrane region" description="Helical" evidence="3">
    <location>
        <begin position="301"/>
        <end position="320"/>
    </location>
</feature>
<proteinExistence type="predicted"/>
<sequence length="446" mass="48503">MAAILHRILGKLWSFLGAQAVWHSSWDVKLLILLRMVRLLGFGGTTFILALHLHVLGFGDWEVGLFMTLTLLGDLFISFALTYVGDNMGVRLTVALGGANEIDPFKAIEESAISRLSSPETCSDVFAWWTMLGMFGTALSNLLTGLFLNFMHKQDFRVVSSYRFVFLGYGIIGLVKLLGCFLLSSDVELGRPRKEGSAGASSDGGEQTNNAEEGTENTPLLAGGNGTQGNLTTCPPEVQETGTEAETLLAPARGQRLFSPTSTAFMWRVSLALVFDFIGSGLAQISWMTYFFKSEYDVDEAWLGSAIFAAGIVSSLLNLTSPPLARAIGPVQTMVVCHTINSVSLLVVSVPANMSLALAIFIFRIVTRELDNAPRQAFIAGGVRYEERTSAMGVVNIVKTIGSCLGLFLTGVFADMHQFWLAFVIAGSLKLVYNILIAAFFWRRSE</sequence>
<keyword evidence="5" id="KW-1185">Reference proteome</keyword>
<protein>
    <submittedName>
        <fullName evidence="4">Putative mfs transporter protein</fullName>
    </submittedName>
</protein>
<reference evidence="5" key="1">
    <citation type="journal article" date="2013" name="Genome Announc.">
        <title>Draft genome sequence of the grapevine dieback fungus Eutypa lata UCR-EL1.</title>
        <authorList>
            <person name="Blanco-Ulate B."/>
            <person name="Rolshausen P.E."/>
            <person name="Cantu D."/>
        </authorList>
    </citation>
    <scope>NUCLEOTIDE SEQUENCE [LARGE SCALE GENOMIC DNA]</scope>
    <source>
        <strain evidence="5">UCR-EL1</strain>
    </source>
</reference>
<dbReference type="Proteomes" id="UP000012174">
    <property type="component" value="Unassembled WGS sequence"/>
</dbReference>
<comment type="subcellular location">
    <subcellularLocation>
        <location evidence="1">Membrane</location>
        <topology evidence="1">Multi-pass membrane protein</topology>
    </subcellularLocation>
</comment>
<dbReference type="EMBL" id="KB707095">
    <property type="protein sequence ID" value="EMR64327.1"/>
    <property type="molecule type" value="Genomic_DNA"/>
</dbReference>
<gene>
    <name evidence="4" type="ORF">UCREL1_8711</name>
</gene>
<feature type="transmembrane region" description="Helical" evidence="3">
    <location>
        <begin position="126"/>
        <end position="150"/>
    </location>
</feature>
<evidence type="ECO:0000256" key="1">
    <source>
        <dbReference type="ARBA" id="ARBA00004141"/>
    </source>
</evidence>
<dbReference type="AlphaFoldDB" id="M7SJH6"/>
<feature type="transmembrane region" description="Helical" evidence="3">
    <location>
        <begin position="162"/>
        <end position="184"/>
    </location>
</feature>
<feature type="transmembrane region" description="Helical" evidence="3">
    <location>
        <begin position="394"/>
        <end position="414"/>
    </location>
</feature>
<dbReference type="OMA" id="PRQAFIS"/>
<dbReference type="eggNOG" id="ENOG502QTZH">
    <property type="taxonomic scope" value="Eukaryota"/>
</dbReference>
<organism evidence="4 5">
    <name type="scientific">Eutypa lata (strain UCR-EL1)</name>
    <name type="common">Grapevine dieback disease fungus</name>
    <name type="synonym">Eutypa armeniacae</name>
    <dbReference type="NCBI Taxonomy" id="1287681"/>
    <lineage>
        <taxon>Eukaryota</taxon>
        <taxon>Fungi</taxon>
        <taxon>Dikarya</taxon>
        <taxon>Ascomycota</taxon>
        <taxon>Pezizomycotina</taxon>
        <taxon>Sordariomycetes</taxon>
        <taxon>Xylariomycetidae</taxon>
        <taxon>Xylariales</taxon>
        <taxon>Diatrypaceae</taxon>
        <taxon>Eutypa</taxon>
    </lineage>
</organism>
<feature type="compositionally biased region" description="Polar residues" evidence="2">
    <location>
        <begin position="206"/>
        <end position="218"/>
    </location>
</feature>
<feature type="transmembrane region" description="Helical" evidence="3">
    <location>
        <begin position="340"/>
        <end position="366"/>
    </location>
</feature>
<dbReference type="KEGG" id="ela:UCREL1_8711"/>
<dbReference type="OrthoDB" id="10027823at2759"/>
<feature type="transmembrane region" description="Helical" evidence="3">
    <location>
        <begin position="30"/>
        <end position="51"/>
    </location>
</feature>